<reference evidence="2 3" key="1">
    <citation type="submission" date="2018-06" db="EMBL/GenBank/DDBJ databases">
        <title>Sphaerisporangium craniellae sp. nov., isolated from a marine sponge in the South China Sea.</title>
        <authorList>
            <person name="Li L."/>
        </authorList>
    </citation>
    <scope>NUCLEOTIDE SEQUENCE [LARGE SCALE GENOMIC DNA]</scope>
    <source>
        <strain evidence="2 3">LHW63015</strain>
    </source>
</reference>
<dbReference type="EMBL" id="QMEY01000001">
    <property type="protein sequence ID" value="RBQ21630.1"/>
    <property type="molecule type" value="Genomic_DNA"/>
</dbReference>
<dbReference type="RefSeq" id="WP_113978447.1">
    <property type="nucleotide sequence ID" value="NZ_QMEY01000001.1"/>
</dbReference>
<name>A0A366M7B9_9ACTN</name>
<protein>
    <submittedName>
        <fullName evidence="2">Uncharacterized protein</fullName>
    </submittedName>
</protein>
<evidence type="ECO:0000256" key="1">
    <source>
        <dbReference type="SAM" id="Coils"/>
    </source>
</evidence>
<sequence>MTDHTVAVAQVLDVVRGQRNAALDEVAKLTAAVDDLLAENNKLRAENERLTRGDTAPTVVSGTVES</sequence>
<feature type="coiled-coil region" evidence="1">
    <location>
        <begin position="19"/>
        <end position="53"/>
    </location>
</feature>
<evidence type="ECO:0000313" key="2">
    <source>
        <dbReference type="EMBL" id="RBQ21630.1"/>
    </source>
</evidence>
<dbReference type="Proteomes" id="UP000253303">
    <property type="component" value="Unassembled WGS sequence"/>
</dbReference>
<comment type="caution">
    <text evidence="2">The sequence shown here is derived from an EMBL/GenBank/DDBJ whole genome shotgun (WGS) entry which is preliminary data.</text>
</comment>
<evidence type="ECO:0000313" key="3">
    <source>
        <dbReference type="Proteomes" id="UP000253303"/>
    </source>
</evidence>
<gene>
    <name evidence="2" type="ORF">DP939_02655</name>
</gene>
<keyword evidence="1" id="KW-0175">Coiled coil</keyword>
<proteinExistence type="predicted"/>
<organism evidence="2 3">
    <name type="scientific">Spongiactinospora rosea</name>
    <dbReference type="NCBI Taxonomy" id="2248750"/>
    <lineage>
        <taxon>Bacteria</taxon>
        <taxon>Bacillati</taxon>
        <taxon>Actinomycetota</taxon>
        <taxon>Actinomycetes</taxon>
        <taxon>Streptosporangiales</taxon>
        <taxon>Streptosporangiaceae</taxon>
        <taxon>Spongiactinospora</taxon>
    </lineage>
</organism>
<dbReference type="AlphaFoldDB" id="A0A366M7B9"/>
<accession>A0A366M7B9</accession>
<keyword evidence="3" id="KW-1185">Reference proteome</keyword>